<dbReference type="KEGG" id="din:Selin_0887"/>
<proteinExistence type="inferred from homology"/>
<evidence type="ECO:0000256" key="7">
    <source>
        <dbReference type="ARBA" id="ARBA00023027"/>
    </source>
</evidence>
<dbReference type="GO" id="GO:0008324">
    <property type="term" value="F:monoatomic cation transmembrane transporter activity"/>
    <property type="evidence" value="ECO:0007669"/>
    <property type="project" value="UniProtKB-ARBA"/>
</dbReference>
<feature type="binding site" evidence="9">
    <location>
        <position position="132"/>
    </location>
    <ligand>
        <name>[2Fe-2S] cluster</name>
        <dbReference type="ChEBI" id="CHEBI:190135"/>
    </ligand>
</feature>
<keyword evidence="11" id="KW-1185">Reference proteome</keyword>
<keyword evidence="7" id="KW-0520">NAD</keyword>
<dbReference type="InterPro" id="IPR036249">
    <property type="entry name" value="Thioredoxin-like_sf"/>
</dbReference>
<organism evidence="10 11">
    <name type="scientific">Desulfurispirillum indicum (strain ATCC BAA-1389 / DSM 22839 / S5)</name>
    <dbReference type="NCBI Taxonomy" id="653733"/>
    <lineage>
        <taxon>Bacteria</taxon>
        <taxon>Pseudomonadati</taxon>
        <taxon>Chrysiogenota</taxon>
        <taxon>Chrysiogenia</taxon>
        <taxon>Chrysiogenales</taxon>
        <taxon>Chrysiogenaceae</taxon>
        <taxon>Desulfurispirillum</taxon>
    </lineage>
</organism>
<dbReference type="GO" id="GO:0051537">
    <property type="term" value="F:2 iron, 2 sulfur cluster binding"/>
    <property type="evidence" value="ECO:0007669"/>
    <property type="project" value="UniProtKB-KW"/>
</dbReference>
<dbReference type="CDD" id="cd03064">
    <property type="entry name" value="TRX_Fd_NuoE"/>
    <property type="match status" value="1"/>
</dbReference>
<comment type="cofactor">
    <cofactor evidence="9">
        <name>[2Fe-2S] cluster</name>
        <dbReference type="ChEBI" id="CHEBI:190135"/>
    </cofactor>
    <text evidence="9">Binds 1 [2Fe-2S] cluster.</text>
</comment>
<dbReference type="SUPFAM" id="SSF52833">
    <property type="entry name" value="Thioredoxin-like"/>
    <property type="match status" value="1"/>
</dbReference>
<evidence type="ECO:0000256" key="9">
    <source>
        <dbReference type="PIRSR" id="PIRSR000216-1"/>
    </source>
</evidence>
<dbReference type="InterPro" id="IPR002023">
    <property type="entry name" value="NuoE-like"/>
</dbReference>
<dbReference type="GO" id="GO:0098796">
    <property type="term" value="C:membrane protein complex"/>
    <property type="evidence" value="ECO:0007669"/>
    <property type="project" value="UniProtKB-ARBA"/>
</dbReference>
<dbReference type="InParanoid" id="E6W2P3"/>
<dbReference type="Proteomes" id="UP000002572">
    <property type="component" value="Chromosome"/>
</dbReference>
<protein>
    <submittedName>
        <fullName evidence="10">NADH-quinone oxidoreductase, E subunit</fullName>
    </submittedName>
</protein>
<dbReference type="Gene3D" id="1.10.10.1590">
    <property type="entry name" value="NADH-quinone oxidoreductase subunit E"/>
    <property type="match status" value="1"/>
</dbReference>
<dbReference type="GO" id="GO:0022804">
    <property type="term" value="F:active transmembrane transporter activity"/>
    <property type="evidence" value="ECO:0007669"/>
    <property type="project" value="UniProtKB-ARBA"/>
</dbReference>
<dbReference type="AlphaFoldDB" id="E6W2P3"/>
<keyword evidence="6 9" id="KW-0411">Iron-sulfur</keyword>
<dbReference type="NCBIfam" id="NF005722">
    <property type="entry name" value="PRK07539.1-2"/>
    <property type="match status" value="1"/>
</dbReference>
<comment type="similarity">
    <text evidence="1">Belongs to the complex I 24 kDa subunit family.</text>
</comment>
<dbReference type="GO" id="GO:0003954">
    <property type="term" value="F:NADH dehydrogenase activity"/>
    <property type="evidence" value="ECO:0007669"/>
    <property type="project" value="TreeGrafter"/>
</dbReference>
<sequence length="161" mass="18632">MRADKPFAFNEETERQFQELLKRYPIKKSLNLPCLWMAQRQEGWVSQEAMEYIAQRLEIPVTDVYEVATFYTMYNLHPVGKYHIQLCRTLSCDLRGKEEILRHIVGKIGITPGHTTADGRFSLVQVECLGSCGSGPMMQLNDDYHENLTPQRVDQILDQLP</sequence>
<dbReference type="RefSeq" id="WP_013505513.1">
    <property type="nucleotide sequence ID" value="NC_014836.1"/>
</dbReference>
<dbReference type="Gene3D" id="3.40.30.10">
    <property type="entry name" value="Glutaredoxin"/>
    <property type="match status" value="1"/>
</dbReference>
<dbReference type="GO" id="GO:1902494">
    <property type="term" value="C:catalytic complex"/>
    <property type="evidence" value="ECO:0007669"/>
    <property type="project" value="UniProtKB-ARBA"/>
</dbReference>
<dbReference type="InterPro" id="IPR041921">
    <property type="entry name" value="NuoE_N"/>
</dbReference>
<dbReference type="STRING" id="653733.Selin_0887"/>
<dbReference type="EMBL" id="CP002432">
    <property type="protein sequence ID" value="ADU65627.1"/>
    <property type="molecule type" value="Genomic_DNA"/>
</dbReference>
<accession>E6W2P3</accession>
<evidence type="ECO:0000256" key="2">
    <source>
        <dbReference type="ARBA" id="ARBA00022714"/>
    </source>
</evidence>
<keyword evidence="5 9" id="KW-0408">Iron</keyword>
<dbReference type="PANTHER" id="PTHR10371:SF3">
    <property type="entry name" value="NADH DEHYDROGENASE [UBIQUINONE] FLAVOPROTEIN 2, MITOCHONDRIAL"/>
    <property type="match status" value="1"/>
</dbReference>
<reference evidence="10 11" key="1">
    <citation type="submission" date="2010-12" db="EMBL/GenBank/DDBJ databases">
        <title>Complete sequence of Desulfurispirillum indicum S5.</title>
        <authorList>
            <consortium name="US DOE Joint Genome Institute"/>
            <person name="Lucas S."/>
            <person name="Copeland A."/>
            <person name="Lapidus A."/>
            <person name="Cheng J.-F."/>
            <person name="Goodwin L."/>
            <person name="Pitluck S."/>
            <person name="Chertkov O."/>
            <person name="Held B."/>
            <person name="Detter J.C."/>
            <person name="Han C."/>
            <person name="Tapia R."/>
            <person name="Land M."/>
            <person name="Hauser L."/>
            <person name="Kyrpides N."/>
            <person name="Ivanova N."/>
            <person name="Mikhailova N."/>
            <person name="Haggblom M."/>
            <person name="Rauschenbach I."/>
            <person name="Bini E."/>
            <person name="Woyke T."/>
        </authorList>
    </citation>
    <scope>NUCLEOTIDE SEQUENCE [LARGE SCALE GENOMIC DNA]</scope>
    <source>
        <strain evidence="11">ATCC BAA-1389 / DSM 22839 / S5</strain>
    </source>
</reference>
<dbReference type="PANTHER" id="PTHR10371">
    <property type="entry name" value="NADH DEHYDROGENASE UBIQUINONE FLAVOPROTEIN 2, MITOCHONDRIAL"/>
    <property type="match status" value="1"/>
</dbReference>
<evidence type="ECO:0000313" key="11">
    <source>
        <dbReference type="Proteomes" id="UP000002572"/>
    </source>
</evidence>
<gene>
    <name evidence="10" type="ordered locus">Selin_0887</name>
</gene>
<comment type="cofactor">
    <cofactor evidence="8">
        <name>[2Fe-2S] cluster</name>
        <dbReference type="ChEBI" id="CHEBI:190135"/>
    </cofactor>
</comment>
<dbReference type="OrthoDB" id="9807941at2"/>
<dbReference type="GO" id="GO:0022890">
    <property type="term" value="F:inorganic cation transmembrane transporter activity"/>
    <property type="evidence" value="ECO:0007669"/>
    <property type="project" value="UniProtKB-ARBA"/>
</dbReference>
<keyword evidence="4" id="KW-1278">Translocase</keyword>
<feature type="binding site" evidence="9">
    <location>
        <position position="87"/>
    </location>
    <ligand>
        <name>[2Fe-2S] cluster</name>
        <dbReference type="ChEBI" id="CHEBI:190135"/>
    </ligand>
</feature>
<evidence type="ECO:0000256" key="8">
    <source>
        <dbReference type="ARBA" id="ARBA00034078"/>
    </source>
</evidence>
<dbReference type="HOGENOM" id="CLU_054362_2_0_0"/>
<dbReference type="FunCoup" id="E6W2P3">
    <property type="interactions" value="388"/>
</dbReference>
<keyword evidence="2 9" id="KW-0001">2Fe-2S</keyword>
<dbReference type="InterPro" id="IPR042128">
    <property type="entry name" value="NuoE_dom"/>
</dbReference>
<dbReference type="GO" id="GO:0046872">
    <property type="term" value="F:metal ion binding"/>
    <property type="evidence" value="ECO:0007669"/>
    <property type="project" value="UniProtKB-KW"/>
</dbReference>
<dbReference type="GO" id="GO:0031090">
    <property type="term" value="C:organelle membrane"/>
    <property type="evidence" value="ECO:0007669"/>
    <property type="project" value="UniProtKB-ARBA"/>
</dbReference>
<evidence type="ECO:0000256" key="3">
    <source>
        <dbReference type="ARBA" id="ARBA00022723"/>
    </source>
</evidence>
<dbReference type="FunFam" id="3.40.30.10:FF:000022">
    <property type="entry name" value="NADH dehydrogenase flavoprotein 2, mitochondrial"/>
    <property type="match status" value="1"/>
</dbReference>
<dbReference type="PIRSF" id="PIRSF000216">
    <property type="entry name" value="NADH_DH_24kDa"/>
    <property type="match status" value="1"/>
</dbReference>
<feature type="binding site" evidence="9">
    <location>
        <position position="128"/>
    </location>
    <ligand>
        <name>[2Fe-2S] cluster</name>
        <dbReference type="ChEBI" id="CHEBI:190135"/>
    </ligand>
</feature>
<dbReference type="GO" id="GO:0031967">
    <property type="term" value="C:organelle envelope"/>
    <property type="evidence" value="ECO:0007669"/>
    <property type="project" value="UniProtKB-ARBA"/>
</dbReference>
<dbReference type="GO" id="GO:0098662">
    <property type="term" value="P:inorganic cation transmembrane transport"/>
    <property type="evidence" value="ECO:0007669"/>
    <property type="project" value="UniProtKB-ARBA"/>
</dbReference>
<evidence type="ECO:0000256" key="1">
    <source>
        <dbReference type="ARBA" id="ARBA00010643"/>
    </source>
</evidence>
<feature type="binding site" evidence="9">
    <location>
        <position position="92"/>
    </location>
    <ligand>
        <name>[2Fe-2S] cluster</name>
        <dbReference type="ChEBI" id="CHEBI:190135"/>
    </ligand>
</feature>
<evidence type="ECO:0000256" key="4">
    <source>
        <dbReference type="ARBA" id="ARBA00022967"/>
    </source>
</evidence>
<dbReference type="eggNOG" id="COG1905">
    <property type="taxonomic scope" value="Bacteria"/>
</dbReference>
<dbReference type="FunFam" id="1.10.10.1590:FF:000001">
    <property type="entry name" value="NADH-quinone oxidoreductase subunit E"/>
    <property type="match status" value="1"/>
</dbReference>
<name>E6W2P3_DESIS</name>
<evidence type="ECO:0000313" key="10">
    <source>
        <dbReference type="EMBL" id="ADU65627.1"/>
    </source>
</evidence>
<dbReference type="Pfam" id="PF01257">
    <property type="entry name" value="2Fe-2S_thioredx"/>
    <property type="match status" value="1"/>
</dbReference>
<evidence type="ECO:0000256" key="6">
    <source>
        <dbReference type="ARBA" id="ARBA00023014"/>
    </source>
</evidence>
<dbReference type="PROSITE" id="PS01099">
    <property type="entry name" value="COMPLEX1_24K"/>
    <property type="match status" value="1"/>
</dbReference>
<keyword evidence="3 9" id="KW-0479">Metal-binding</keyword>
<evidence type="ECO:0000256" key="5">
    <source>
        <dbReference type="ARBA" id="ARBA00023004"/>
    </source>
</evidence>
<dbReference type="NCBIfam" id="TIGR01958">
    <property type="entry name" value="nuoE_fam"/>
    <property type="match status" value="1"/>
</dbReference>